<protein>
    <submittedName>
        <fullName evidence="2">Uncharacterized protein</fullName>
    </submittedName>
</protein>
<name>A0ABR4BE30_9LECA</name>
<reference evidence="2 3" key="1">
    <citation type="submission" date="2024-09" db="EMBL/GenBank/DDBJ databases">
        <title>Rethinking Asexuality: The Enigmatic Case of Functional Sexual Genes in Lepraria (Stereocaulaceae).</title>
        <authorList>
            <person name="Doellman M."/>
            <person name="Sun Y."/>
            <person name="Barcenas-Pena A."/>
            <person name="Lumbsch H.T."/>
            <person name="Grewe F."/>
        </authorList>
    </citation>
    <scope>NUCLEOTIDE SEQUENCE [LARGE SCALE GENOMIC DNA]</scope>
    <source>
        <strain evidence="2 3">Grewe 0041</strain>
    </source>
</reference>
<dbReference type="EMBL" id="JBHFEH010000013">
    <property type="protein sequence ID" value="KAL2055054.1"/>
    <property type="molecule type" value="Genomic_DNA"/>
</dbReference>
<keyword evidence="1" id="KW-0732">Signal</keyword>
<accession>A0ABR4BE30</accession>
<keyword evidence="3" id="KW-1185">Reference proteome</keyword>
<proteinExistence type="predicted"/>
<dbReference type="Proteomes" id="UP001590951">
    <property type="component" value="Unassembled WGS sequence"/>
</dbReference>
<comment type="caution">
    <text evidence="2">The sequence shown here is derived from an EMBL/GenBank/DDBJ whole genome shotgun (WGS) entry which is preliminary data.</text>
</comment>
<evidence type="ECO:0000313" key="2">
    <source>
        <dbReference type="EMBL" id="KAL2055054.1"/>
    </source>
</evidence>
<sequence>MFSKFLLTSALAAIVHSLPTDLPVRQTFNGIGLSYRNDRYTAMRDSPAWSSVQVADGQTCTYNSQPCPAGGYICGLTYTKNEAHVSGVKTTYVTSNCATAGDVLKNEDYSLTAPVMVGDNAQVTFAACISATSPNQDTGKF</sequence>
<gene>
    <name evidence="2" type="ORF">ABVK25_004876</name>
</gene>
<feature type="chain" id="PRO_5045871087" evidence="1">
    <location>
        <begin position="18"/>
        <end position="141"/>
    </location>
</feature>
<evidence type="ECO:0000313" key="3">
    <source>
        <dbReference type="Proteomes" id="UP001590951"/>
    </source>
</evidence>
<feature type="signal peptide" evidence="1">
    <location>
        <begin position="1"/>
        <end position="17"/>
    </location>
</feature>
<organism evidence="2 3">
    <name type="scientific">Lepraria finkii</name>
    <dbReference type="NCBI Taxonomy" id="1340010"/>
    <lineage>
        <taxon>Eukaryota</taxon>
        <taxon>Fungi</taxon>
        <taxon>Dikarya</taxon>
        <taxon>Ascomycota</taxon>
        <taxon>Pezizomycotina</taxon>
        <taxon>Lecanoromycetes</taxon>
        <taxon>OSLEUM clade</taxon>
        <taxon>Lecanoromycetidae</taxon>
        <taxon>Lecanorales</taxon>
        <taxon>Lecanorineae</taxon>
        <taxon>Stereocaulaceae</taxon>
        <taxon>Lepraria</taxon>
    </lineage>
</organism>
<evidence type="ECO:0000256" key="1">
    <source>
        <dbReference type="SAM" id="SignalP"/>
    </source>
</evidence>